<reference evidence="1" key="2">
    <citation type="submission" date="2020-09" db="EMBL/GenBank/DDBJ databases">
        <authorList>
            <person name="Sun Q."/>
            <person name="Ohkuma M."/>
        </authorList>
    </citation>
    <scope>NUCLEOTIDE SEQUENCE</scope>
    <source>
        <strain evidence="1">JCM 4477</strain>
    </source>
</reference>
<reference evidence="1" key="1">
    <citation type="journal article" date="2014" name="Int. J. Syst. Evol. Microbiol.">
        <title>Complete genome sequence of Corynebacterium casei LMG S-19264T (=DSM 44701T), isolated from a smear-ripened cheese.</title>
        <authorList>
            <consortium name="US DOE Joint Genome Institute (JGI-PGF)"/>
            <person name="Walter F."/>
            <person name="Albersmeier A."/>
            <person name="Kalinowski J."/>
            <person name="Ruckert C."/>
        </authorList>
    </citation>
    <scope>NUCLEOTIDE SEQUENCE</scope>
    <source>
        <strain evidence="1">JCM 4477</strain>
    </source>
</reference>
<proteinExistence type="predicted"/>
<name>A0A919ALG6_9ACTN</name>
<keyword evidence="2" id="KW-1185">Reference proteome</keyword>
<comment type="caution">
    <text evidence="1">The sequence shown here is derived from an EMBL/GenBank/DDBJ whole genome shotgun (WGS) entry which is preliminary data.</text>
</comment>
<dbReference type="Proteomes" id="UP000630718">
    <property type="component" value="Unassembled WGS sequence"/>
</dbReference>
<evidence type="ECO:0000313" key="1">
    <source>
        <dbReference type="EMBL" id="GHF14409.1"/>
    </source>
</evidence>
<protein>
    <submittedName>
        <fullName evidence="1">Uncharacterized protein</fullName>
    </submittedName>
</protein>
<sequence>MPLRTAWLVNRTDAENGQSRADTRLAPLGAVTPVSGLAGRSGLLPGSPDGKSLTSAFYVFSSTAGMTATIAPGRAVVQGSQTAGAYPVVLTDYTSVTLADGDANNARTDLVVLRVYDAQFDNSGRTEAVLEVLSGPTDGTRALPQVPEASLPLASVLVPAGSSVGTGGIDWATAVTDLRTTTVGVGGILPLYGNTAESGAYPGQYRDISSALQRWDGSQWVSYPAQLGGIAPTGRISTGSYVGQYRDNNGRLERWNGTAWTPAMPSPVFAYNNAGGYCKTTTWSEALTGTTGPTVTATFTAPISGSVLVTVGFQGQPSVEGGWGRMSVNIRKGGVLVTGLGAAETRSAIVTNRGNQSVTTTFPVTGLTAGATYTAVSAYSSSATTNNHWFDNRFVRVDPML</sequence>
<dbReference type="EMBL" id="BNBI01000009">
    <property type="protein sequence ID" value="GHF14409.1"/>
    <property type="molecule type" value="Genomic_DNA"/>
</dbReference>
<organism evidence="1 2">
    <name type="scientific">Streptomyces fumanus</name>
    <dbReference type="NCBI Taxonomy" id="67302"/>
    <lineage>
        <taxon>Bacteria</taxon>
        <taxon>Bacillati</taxon>
        <taxon>Actinomycetota</taxon>
        <taxon>Actinomycetes</taxon>
        <taxon>Kitasatosporales</taxon>
        <taxon>Streptomycetaceae</taxon>
        <taxon>Streptomyces</taxon>
    </lineage>
</organism>
<accession>A0A919ALG6</accession>
<dbReference type="AlphaFoldDB" id="A0A919ALG6"/>
<gene>
    <name evidence="1" type="ORF">GCM10018772_44610</name>
</gene>
<dbReference type="RefSeq" id="WP_190206117.1">
    <property type="nucleotide sequence ID" value="NZ_BNBI01000009.1"/>
</dbReference>
<evidence type="ECO:0000313" key="2">
    <source>
        <dbReference type="Proteomes" id="UP000630718"/>
    </source>
</evidence>